<dbReference type="RefSeq" id="WP_263821604.1">
    <property type="nucleotide sequence ID" value="NZ_JAOXHL010000001.1"/>
</dbReference>
<dbReference type="EMBL" id="JAOXHL010000001">
    <property type="protein sequence ID" value="MCV3728275.1"/>
    <property type="molecule type" value="Genomic_DNA"/>
</dbReference>
<accession>A0ABT3BM01</accession>
<sequence length="294" mass="34573">MVKQNKNTKKRWLLSLGLPSLGLLALTSSCSLVIPYNMTYKTYLALAQDVVAGLETKIVNNKMKALKAQESNAKLEQIEPDVLERLNHNALFLARQKIQIQIHKDIANYQKQQQEIVSSVQFHLKNKIQSYIHVDSDHLQIVQPDFFMNYLMNQQCDLEQFRYSVRSVYHIQNVIRDDDPNRLDISFKVLFVDQNIPSAYVTIDSFVGNKFIKYEVYQIMIKAAQNFLKTLQANNFQDITNYQDLGQFFAEIDYHLILDNQVTIYTADIYNKLYMQQRDLLFQYQKDHILRQRS</sequence>
<proteinExistence type="predicted"/>
<protein>
    <recommendedName>
        <fullName evidence="3">Lipoprotein</fullName>
    </recommendedName>
</protein>
<evidence type="ECO:0008006" key="3">
    <source>
        <dbReference type="Google" id="ProtNLM"/>
    </source>
</evidence>
<name>A0ABT3BM01_9BACT</name>
<dbReference type="PROSITE" id="PS51257">
    <property type="entry name" value="PROKAR_LIPOPROTEIN"/>
    <property type="match status" value="1"/>
</dbReference>
<evidence type="ECO:0000313" key="1">
    <source>
        <dbReference type="EMBL" id="MCV3728275.1"/>
    </source>
</evidence>
<evidence type="ECO:0000313" key="2">
    <source>
        <dbReference type="Proteomes" id="UP001208245"/>
    </source>
</evidence>
<gene>
    <name evidence="1" type="ORF">OF376_00535</name>
</gene>
<reference evidence="1 2" key="1">
    <citation type="journal article" date="2020" name="Int. J. Syst. Evol. Microbiol.">
        <title>Ureaplasma miroungigenitalium sp. nov. isolated from northern elephant seals (Mirounga angustirostris) and Ureaplasma zalophigenitalium sp. nov. isolated from California sea lions (Zalophus californianus).</title>
        <authorList>
            <person name="Volokhov D.V."/>
            <person name="Gulland F.M."/>
            <person name="Gao Y."/>
            <person name="Chizhikov V.E."/>
        </authorList>
    </citation>
    <scope>NUCLEOTIDE SEQUENCE [LARGE SCALE GENOMIC DNA]</scope>
    <source>
        <strain evidence="1 2">ES3182-GEN</strain>
    </source>
</reference>
<keyword evidence="2" id="KW-1185">Reference proteome</keyword>
<comment type="caution">
    <text evidence="1">The sequence shown here is derived from an EMBL/GenBank/DDBJ whole genome shotgun (WGS) entry which is preliminary data.</text>
</comment>
<organism evidence="1 2">
    <name type="scientific">Ureaplasma miroungigenitalium</name>
    <dbReference type="NCBI Taxonomy" id="1042321"/>
    <lineage>
        <taxon>Bacteria</taxon>
        <taxon>Bacillati</taxon>
        <taxon>Mycoplasmatota</taxon>
        <taxon>Mycoplasmoidales</taxon>
        <taxon>Mycoplasmoidaceae</taxon>
        <taxon>Ureaplasma</taxon>
    </lineage>
</organism>
<dbReference type="Proteomes" id="UP001208245">
    <property type="component" value="Unassembled WGS sequence"/>
</dbReference>